<accession>A0ABS7CDQ3</accession>
<dbReference type="Gene3D" id="3.10.350.10">
    <property type="entry name" value="LysM domain"/>
    <property type="match status" value="2"/>
</dbReference>
<dbReference type="PROSITE" id="PS51782">
    <property type="entry name" value="LYSM"/>
    <property type="match status" value="2"/>
</dbReference>
<feature type="domain" description="LysM" evidence="2">
    <location>
        <begin position="2"/>
        <end position="47"/>
    </location>
</feature>
<dbReference type="SUPFAM" id="SSF54106">
    <property type="entry name" value="LysM domain"/>
    <property type="match status" value="2"/>
</dbReference>
<protein>
    <submittedName>
        <fullName evidence="3">LysM peptidoglycan-binding domain-containing protein</fullName>
    </submittedName>
</protein>
<organism evidence="3 4">
    <name type="scientific">Paenibacillus sepulcri</name>
    <dbReference type="NCBI Taxonomy" id="359917"/>
    <lineage>
        <taxon>Bacteria</taxon>
        <taxon>Bacillati</taxon>
        <taxon>Bacillota</taxon>
        <taxon>Bacilli</taxon>
        <taxon>Bacillales</taxon>
        <taxon>Paenibacillaceae</taxon>
        <taxon>Paenibacillus</taxon>
    </lineage>
</organism>
<name>A0ABS7CDQ3_9BACL</name>
<dbReference type="EMBL" id="JAHZIK010001462">
    <property type="protein sequence ID" value="MBW7459058.1"/>
    <property type="molecule type" value="Genomic_DNA"/>
</dbReference>
<proteinExistence type="predicted"/>
<dbReference type="Proteomes" id="UP001519887">
    <property type="component" value="Unassembled WGS sequence"/>
</dbReference>
<dbReference type="Pfam" id="PF01476">
    <property type="entry name" value="LysM"/>
    <property type="match status" value="2"/>
</dbReference>
<reference evidence="3 4" key="1">
    <citation type="submission" date="2021-07" db="EMBL/GenBank/DDBJ databases">
        <title>Paenibacillus radiodurans sp. nov., isolated from the southeastern edge of Tengger Desert.</title>
        <authorList>
            <person name="Zhang G."/>
        </authorList>
    </citation>
    <scope>NUCLEOTIDE SEQUENCE [LARGE SCALE GENOMIC DNA]</scope>
    <source>
        <strain evidence="3 4">CCM 7311</strain>
    </source>
</reference>
<feature type="compositionally biased region" description="Basic and acidic residues" evidence="1">
    <location>
        <begin position="115"/>
        <end position="126"/>
    </location>
</feature>
<dbReference type="PANTHER" id="PTHR33734:SF34">
    <property type="entry name" value="SPOIVD-ASSOCIATED FACTOR A"/>
    <property type="match status" value="1"/>
</dbReference>
<dbReference type="PANTHER" id="PTHR33734">
    <property type="entry name" value="LYSM DOMAIN-CONTAINING GPI-ANCHORED PROTEIN 2"/>
    <property type="match status" value="1"/>
</dbReference>
<keyword evidence="4" id="KW-1185">Reference proteome</keyword>
<evidence type="ECO:0000256" key="1">
    <source>
        <dbReference type="SAM" id="MobiDB-lite"/>
    </source>
</evidence>
<feature type="domain" description="LysM" evidence="2">
    <location>
        <begin position="59"/>
        <end position="104"/>
    </location>
</feature>
<sequence length="302" mass="32767">MKIHIVKKGDSLYMIAQKYGVSLEDIVELNPSITNVDMIDVGMKIKIPASKPEDMEIMHQHEVKQGDTLWKLSKAWGVPLSDMIKANPQLKNPNVLLTGEIVNIPKTSTPGQMPHMHDEHHEDAGHHPLHPSSVMQGVQGLMGKMSTAPFIGKKPTGQKPSTMPVPTPVPTPVPMPLPEPAPAPMPVVPVMEKPKTYPIHVEYEKHIDLFQQYGVPATEVMSLYDMPNMPENVSPAMQTHGYGYPMTSPAMSGGYGHPMTSPAMSGGYGYSMPTAVSPAEMGPANWCPPGQVMGSSTLPWGA</sequence>
<dbReference type="InterPro" id="IPR036779">
    <property type="entry name" value="LysM_dom_sf"/>
</dbReference>
<feature type="non-terminal residue" evidence="3">
    <location>
        <position position="302"/>
    </location>
</feature>
<evidence type="ECO:0000313" key="3">
    <source>
        <dbReference type="EMBL" id="MBW7459058.1"/>
    </source>
</evidence>
<evidence type="ECO:0000259" key="2">
    <source>
        <dbReference type="PROSITE" id="PS51782"/>
    </source>
</evidence>
<dbReference type="CDD" id="cd00118">
    <property type="entry name" value="LysM"/>
    <property type="match status" value="2"/>
</dbReference>
<feature type="region of interest" description="Disordered" evidence="1">
    <location>
        <begin position="109"/>
        <end position="128"/>
    </location>
</feature>
<comment type="caution">
    <text evidence="3">The sequence shown here is derived from an EMBL/GenBank/DDBJ whole genome shotgun (WGS) entry which is preliminary data.</text>
</comment>
<dbReference type="SMART" id="SM00257">
    <property type="entry name" value="LysM"/>
    <property type="match status" value="2"/>
</dbReference>
<evidence type="ECO:0000313" key="4">
    <source>
        <dbReference type="Proteomes" id="UP001519887"/>
    </source>
</evidence>
<dbReference type="InterPro" id="IPR018392">
    <property type="entry name" value="LysM"/>
</dbReference>
<gene>
    <name evidence="3" type="ORF">K0U00_33915</name>
</gene>